<accession>A0A833V4M0</accession>
<proteinExistence type="predicted"/>
<dbReference type="EMBL" id="SWLB01000023">
    <property type="protein sequence ID" value="KAF3323682.1"/>
    <property type="molecule type" value="Genomic_DNA"/>
</dbReference>
<sequence>MELYNGTNDESKDSIDFFDWKDEDYCLTSNPASDFANLLWDDLNRDENDILHLLGDQTPMKECMNFENIPFDYGDYTNKGLQEEIAEPPSMVKRRKMLQFTADSNGEDAEKNPITSSTLTSVSSTSSNGISESLRISTNSISNYSETANALPVVGLSHSSEWWNGNSTPEKLSYYSSDETSCSKNYVTSPFDKINISGLGEVAADGESEVVEQTTKLSTLRIFKGKKTVIKAPKKLTSSVAYPFTMIKPFGVQEGVTLDDINAKIHAPPVIKKKLQHVGNFAYPISQFSGKPVVGKKKICTEGGKGSITILRTKG</sequence>
<feature type="compositionally biased region" description="Low complexity" evidence="1">
    <location>
        <begin position="115"/>
        <end position="130"/>
    </location>
</feature>
<dbReference type="AlphaFoldDB" id="A0A833V4M0"/>
<name>A0A833V4M0_9POAL</name>
<protein>
    <submittedName>
        <fullName evidence="2">Protein XRI1-like isoform X1</fullName>
    </submittedName>
</protein>
<organism evidence="2 3">
    <name type="scientific">Carex littledalei</name>
    <dbReference type="NCBI Taxonomy" id="544730"/>
    <lineage>
        <taxon>Eukaryota</taxon>
        <taxon>Viridiplantae</taxon>
        <taxon>Streptophyta</taxon>
        <taxon>Embryophyta</taxon>
        <taxon>Tracheophyta</taxon>
        <taxon>Spermatophyta</taxon>
        <taxon>Magnoliopsida</taxon>
        <taxon>Liliopsida</taxon>
        <taxon>Poales</taxon>
        <taxon>Cyperaceae</taxon>
        <taxon>Cyperoideae</taxon>
        <taxon>Cariceae</taxon>
        <taxon>Carex</taxon>
        <taxon>Carex subgen. Euthyceras</taxon>
    </lineage>
</organism>
<dbReference type="InterPro" id="IPR039933">
    <property type="entry name" value="XRI1"/>
</dbReference>
<dbReference type="GO" id="GO:0007140">
    <property type="term" value="P:male meiotic nuclear division"/>
    <property type="evidence" value="ECO:0007669"/>
    <property type="project" value="InterPro"/>
</dbReference>
<evidence type="ECO:0000313" key="3">
    <source>
        <dbReference type="Proteomes" id="UP000623129"/>
    </source>
</evidence>
<reference evidence="2" key="1">
    <citation type="submission" date="2020-01" db="EMBL/GenBank/DDBJ databases">
        <title>Genome sequence of Kobresia littledalei, the first chromosome-level genome in the family Cyperaceae.</title>
        <authorList>
            <person name="Qu G."/>
        </authorList>
    </citation>
    <scope>NUCLEOTIDE SEQUENCE</scope>
    <source>
        <strain evidence="2">C.B.Clarke</strain>
        <tissue evidence="2">Leaf</tissue>
    </source>
</reference>
<evidence type="ECO:0000313" key="2">
    <source>
        <dbReference type="EMBL" id="KAF3323682.1"/>
    </source>
</evidence>
<dbReference type="Proteomes" id="UP000623129">
    <property type="component" value="Unassembled WGS sequence"/>
</dbReference>
<dbReference type="GO" id="GO:0007143">
    <property type="term" value="P:female meiotic nuclear division"/>
    <property type="evidence" value="ECO:0007669"/>
    <property type="project" value="InterPro"/>
</dbReference>
<comment type="caution">
    <text evidence="2">The sequence shown here is derived from an EMBL/GenBank/DDBJ whole genome shotgun (WGS) entry which is preliminary data.</text>
</comment>
<feature type="region of interest" description="Disordered" evidence="1">
    <location>
        <begin position="102"/>
        <end position="130"/>
    </location>
</feature>
<evidence type="ECO:0000256" key="1">
    <source>
        <dbReference type="SAM" id="MobiDB-lite"/>
    </source>
</evidence>
<keyword evidence="3" id="KW-1185">Reference proteome</keyword>
<dbReference type="OrthoDB" id="1913204at2759"/>
<dbReference type="PANTHER" id="PTHR33385:SF29">
    <property type="entry name" value="OS09G0401900 PROTEIN"/>
    <property type="match status" value="1"/>
</dbReference>
<gene>
    <name evidence="2" type="ORF">FCM35_KLT12413</name>
</gene>
<dbReference type="PANTHER" id="PTHR33385">
    <property type="entry name" value="PROTEIN XRI1"/>
    <property type="match status" value="1"/>
</dbReference>